<evidence type="ECO:0000259" key="4">
    <source>
        <dbReference type="SMART" id="SM00062"/>
    </source>
</evidence>
<sequence>MRYHHVSLHGRKSRIWVLILGLVLLSACGRPASGPQGASGTPSAADRGEQNQSVADARRIPVTIGVGGQATLVYLPTTLAERLGYYAEEGLDVTIQDFQGGSKALEALLGGSVDVVSGFYDHTIQLAAQGQKLKAFVTMLQYPGMILVVSPNTKKDIKTLADLKGAVVGVSAPGSSTHLFINYLLSKEGMNPQTDISVTGIGLSASAIAAMEKGQVDAAVLLDPAYTVLKKRYPELTILADTSTPEGVQKLFGTDSYPASVLYSKAEWIEANPEAAKRLARAIQKTLRWMQEHDAQAIAERMPPEFYGDDRETYIEALSHTRPMFSPDGFMHQSGAEAVKKVLSVSIEDVRKADVDVQQTYTNEFLSK</sequence>
<keyword evidence="6" id="KW-1185">Reference proteome</keyword>
<evidence type="ECO:0000313" key="5">
    <source>
        <dbReference type="EMBL" id="OAR04862.1"/>
    </source>
</evidence>
<dbReference type="PROSITE" id="PS51257">
    <property type="entry name" value="PROKAR_LIPOPROTEIN"/>
    <property type="match status" value="1"/>
</dbReference>
<dbReference type="GO" id="GO:0042918">
    <property type="term" value="P:alkanesulfonate transmembrane transport"/>
    <property type="evidence" value="ECO:0007669"/>
    <property type="project" value="TreeGrafter"/>
</dbReference>
<dbReference type="SUPFAM" id="SSF53850">
    <property type="entry name" value="Periplasmic binding protein-like II"/>
    <property type="match status" value="1"/>
</dbReference>
<gene>
    <name evidence="5" type="ORF">SA87_12380</name>
</gene>
<comment type="similarity">
    <text evidence="2">Belongs to the bacterial solute-binding protein SsuA/TauA family.</text>
</comment>
<protein>
    <recommendedName>
        <fullName evidence="4">Solute-binding protein family 3/N-terminal domain-containing protein</fullName>
    </recommendedName>
</protein>
<evidence type="ECO:0000256" key="3">
    <source>
        <dbReference type="ARBA" id="ARBA00022729"/>
    </source>
</evidence>
<keyword evidence="3" id="KW-0732">Signal</keyword>
<evidence type="ECO:0000256" key="2">
    <source>
        <dbReference type="ARBA" id="ARBA00010742"/>
    </source>
</evidence>
<reference evidence="5 6" key="1">
    <citation type="submission" date="2015-09" db="EMBL/GenBank/DDBJ databases">
        <title>Draft genome sequence of Hydrogenibacillus schlegelii DSM 2000.</title>
        <authorList>
            <person name="Hemp J."/>
        </authorList>
    </citation>
    <scope>NUCLEOTIDE SEQUENCE [LARGE SCALE GENOMIC DNA]</scope>
    <source>
        <strain evidence="5 6">MA 48</strain>
    </source>
</reference>
<feature type="domain" description="Solute-binding protein family 3/N-terminal" evidence="4">
    <location>
        <begin position="61"/>
        <end position="290"/>
    </location>
</feature>
<dbReference type="Proteomes" id="UP000243024">
    <property type="component" value="Unassembled WGS sequence"/>
</dbReference>
<dbReference type="InterPro" id="IPR001638">
    <property type="entry name" value="Solute-binding_3/MltF_N"/>
</dbReference>
<name>A0A179ISP6_HYDSH</name>
<dbReference type="InterPro" id="IPR015168">
    <property type="entry name" value="SsuA/THI5"/>
</dbReference>
<evidence type="ECO:0000256" key="1">
    <source>
        <dbReference type="ARBA" id="ARBA00004418"/>
    </source>
</evidence>
<dbReference type="OrthoDB" id="286202at2"/>
<dbReference type="AlphaFoldDB" id="A0A179ISP6"/>
<proteinExistence type="inferred from homology"/>
<dbReference type="Gene3D" id="3.40.190.10">
    <property type="entry name" value="Periplasmic binding protein-like II"/>
    <property type="match status" value="2"/>
</dbReference>
<dbReference type="GO" id="GO:0042597">
    <property type="term" value="C:periplasmic space"/>
    <property type="evidence" value="ECO:0007669"/>
    <property type="project" value="UniProtKB-SubCell"/>
</dbReference>
<dbReference type="Pfam" id="PF09084">
    <property type="entry name" value="NMT1"/>
    <property type="match status" value="1"/>
</dbReference>
<organism evidence="5 6">
    <name type="scientific">Hydrogenibacillus schlegelii</name>
    <name type="common">Bacillus schlegelii</name>
    <dbReference type="NCBI Taxonomy" id="1484"/>
    <lineage>
        <taxon>Bacteria</taxon>
        <taxon>Bacillati</taxon>
        <taxon>Bacillota</taxon>
        <taxon>Bacilli</taxon>
        <taxon>Bacillales</taxon>
        <taxon>Bacillales Family X. Incertae Sedis</taxon>
        <taxon>Hydrogenibacillus</taxon>
    </lineage>
</organism>
<dbReference type="EMBL" id="JXBB01000010">
    <property type="protein sequence ID" value="OAR04862.1"/>
    <property type="molecule type" value="Genomic_DNA"/>
</dbReference>
<dbReference type="SMART" id="SM00062">
    <property type="entry name" value="PBPb"/>
    <property type="match status" value="1"/>
</dbReference>
<dbReference type="PANTHER" id="PTHR30024">
    <property type="entry name" value="ALIPHATIC SULFONATES-BINDING PROTEIN-RELATED"/>
    <property type="match status" value="1"/>
</dbReference>
<dbReference type="PANTHER" id="PTHR30024:SF47">
    <property type="entry name" value="TAURINE-BINDING PERIPLASMIC PROTEIN"/>
    <property type="match status" value="1"/>
</dbReference>
<comment type="caution">
    <text evidence="5">The sequence shown here is derived from an EMBL/GenBank/DDBJ whole genome shotgun (WGS) entry which is preliminary data.</text>
</comment>
<evidence type="ECO:0000313" key="6">
    <source>
        <dbReference type="Proteomes" id="UP000243024"/>
    </source>
</evidence>
<dbReference type="RefSeq" id="WP_066199546.1">
    <property type="nucleotide sequence ID" value="NZ_CBCSAS010000007.1"/>
</dbReference>
<accession>A0A179ISP6</accession>
<dbReference type="STRING" id="1484.SA87_12380"/>
<comment type="subcellular location">
    <subcellularLocation>
        <location evidence="1">Periplasm</location>
    </subcellularLocation>
</comment>